<evidence type="ECO:0000313" key="2">
    <source>
        <dbReference type="EMBL" id="WEK21068.1"/>
    </source>
</evidence>
<dbReference type="AlphaFoldDB" id="A0AAJ5W976"/>
<dbReference type="Proteomes" id="UP001214530">
    <property type="component" value="Chromosome"/>
</dbReference>
<organism evidence="2 3">
    <name type="scientific">Candidatus Pedobacter colombiensis</name>
    <dbReference type="NCBI Taxonomy" id="3121371"/>
    <lineage>
        <taxon>Bacteria</taxon>
        <taxon>Pseudomonadati</taxon>
        <taxon>Bacteroidota</taxon>
        <taxon>Sphingobacteriia</taxon>
        <taxon>Sphingobacteriales</taxon>
        <taxon>Sphingobacteriaceae</taxon>
        <taxon>Pedobacter</taxon>
    </lineage>
</organism>
<evidence type="ECO:0000256" key="1">
    <source>
        <dbReference type="SAM" id="Phobius"/>
    </source>
</evidence>
<sequence length="227" mass="26519">MNYQRLLNFIVENQNANLMDFYDKSYNKLQELNKRIDRTTVSLLVIVLVYFLLATSSVESFSIGPFNIKDINLVAQLLPILFAYLLFDLLTSSIHKTEVLITVKMLFLSIYLQEVEPSDFEEIKNKHNFFTRVLLPFSFTTDLSRLFVGKTQVGLGCFGLLLSLPLLSLYLLPFVLEFFMLRDLYFNGFDNIIGKISFYMTIYINLVLIFYYIKVTLTNLKDLKEQE</sequence>
<reference evidence="2" key="1">
    <citation type="submission" date="2023-03" db="EMBL/GenBank/DDBJ databases">
        <title>Andean soil-derived lignocellulolytic bacterial consortium as a source of novel taxa and putative plastic-active enzymes.</title>
        <authorList>
            <person name="Diaz-Garcia L."/>
            <person name="Chuvochina M."/>
            <person name="Feuerriegel G."/>
            <person name="Bunk B."/>
            <person name="Sproer C."/>
            <person name="Streit W.R."/>
            <person name="Rodriguez L.M."/>
            <person name="Overmann J."/>
            <person name="Jimenez D.J."/>
        </authorList>
    </citation>
    <scope>NUCLEOTIDE SEQUENCE</scope>
    <source>
        <strain evidence="2">MAG 3858</strain>
    </source>
</reference>
<gene>
    <name evidence="2" type="ORF">P0Y49_07935</name>
</gene>
<feature type="transmembrane region" description="Helical" evidence="1">
    <location>
        <begin position="73"/>
        <end position="90"/>
    </location>
</feature>
<keyword evidence="1" id="KW-0812">Transmembrane</keyword>
<feature type="transmembrane region" description="Helical" evidence="1">
    <location>
        <begin position="36"/>
        <end position="53"/>
    </location>
</feature>
<name>A0AAJ5W976_9SPHI</name>
<accession>A0AAJ5W976</accession>
<dbReference type="EMBL" id="CP119313">
    <property type="protein sequence ID" value="WEK21068.1"/>
    <property type="molecule type" value="Genomic_DNA"/>
</dbReference>
<keyword evidence="1" id="KW-1133">Transmembrane helix</keyword>
<protein>
    <submittedName>
        <fullName evidence="2">Uncharacterized protein</fullName>
    </submittedName>
</protein>
<feature type="transmembrane region" description="Helical" evidence="1">
    <location>
        <begin position="153"/>
        <end position="176"/>
    </location>
</feature>
<proteinExistence type="predicted"/>
<evidence type="ECO:0000313" key="3">
    <source>
        <dbReference type="Proteomes" id="UP001214530"/>
    </source>
</evidence>
<feature type="transmembrane region" description="Helical" evidence="1">
    <location>
        <begin position="196"/>
        <end position="213"/>
    </location>
</feature>
<keyword evidence="1" id="KW-0472">Membrane</keyword>